<dbReference type="Proteomes" id="UP000195573">
    <property type="component" value="Chromosome"/>
</dbReference>
<evidence type="ECO:0000313" key="2">
    <source>
        <dbReference type="Proteomes" id="UP000195573"/>
    </source>
</evidence>
<proteinExistence type="predicted"/>
<sequence>MAKLPFVGALFFFVNGGKAKMDILDLQWIYNFYDGYIVFTMDMSPLTMDISFLQWIRPFVGGFR</sequence>
<reference evidence="1 2" key="1">
    <citation type="submission" date="2017-04" db="EMBL/GenBank/DDBJ databases">
        <title>Complete Genome Sequence of the Bacillus horikoshii 20a strain from Cuatro Cienegas, Coahuila, Mexico.</title>
        <authorList>
            <person name="Zarza E."/>
            <person name="Alcaraz L.D."/>
            <person name="Aguilar-Salinas B."/>
            <person name="Islas A."/>
            <person name="Olmedo-Alvarez G."/>
        </authorList>
    </citation>
    <scope>NUCLEOTIDE SEQUENCE [LARGE SCALE GENOMIC DNA]</scope>
    <source>
        <strain evidence="1 2">20a</strain>
    </source>
</reference>
<organism evidence="1 2">
    <name type="scientific">Sutcliffiella horikoshii</name>
    <dbReference type="NCBI Taxonomy" id="79883"/>
    <lineage>
        <taxon>Bacteria</taxon>
        <taxon>Bacillati</taxon>
        <taxon>Bacillota</taxon>
        <taxon>Bacilli</taxon>
        <taxon>Bacillales</taxon>
        <taxon>Bacillaceae</taxon>
        <taxon>Sutcliffiella</taxon>
    </lineage>
</organism>
<evidence type="ECO:0000313" key="1">
    <source>
        <dbReference type="EMBL" id="ART75256.1"/>
    </source>
</evidence>
<protein>
    <submittedName>
        <fullName evidence="1">Uncharacterized protein</fullName>
    </submittedName>
</protein>
<keyword evidence="2" id="KW-1185">Reference proteome</keyword>
<gene>
    <name evidence="1" type="ORF">B4U37_03995</name>
</gene>
<name>A0ABM6KG41_9BACI</name>
<accession>A0ABM6KG41</accession>
<dbReference type="EMBL" id="CP020880">
    <property type="protein sequence ID" value="ART75256.1"/>
    <property type="molecule type" value="Genomic_DNA"/>
</dbReference>